<dbReference type="Pfam" id="PF07885">
    <property type="entry name" value="Ion_trans_2"/>
    <property type="match status" value="1"/>
</dbReference>
<gene>
    <name evidence="3" type="ORF">JIN82_06515</name>
</gene>
<keyword evidence="1" id="KW-0812">Transmembrane</keyword>
<evidence type="ECO:0000313" key="3">
    <source>
        <dbReference type="EMBL" id="MBK1790806.1"/>
    </source>
</evidence>
<dbReference type="Gene3D" id="1.10.287.70">
    <property type="match status" value="1"/>
</dbReference>
<dbReference type="SUPFAM" id="SSF81324">
    <property type="entry name" value="Voltage-gated potassium channels"/>
    <property type="match status" value="1"/>
</dbReference>
<protein>
    <recommendedName>
        <fullName evidence="2">Potassium channel domain-containing protein</fullName>
    </recommendedName>
</protein>
<dbReference type="RefSeq" id="WP_200310830.1">
    <property type="nucleotide sequence ID" value="NZ_JAENIM010000034.1"/>
</dbReference>
<keyword evidence="1" id="KW-1133">Transmembrane helix</keyword>
<keyword evidence="4" id="KW-1185">Reference proteome</keyword>
<comment type="caution">
    <text evidence="3">The sequence shown here is derived from an EMBL/GenBank/DDBJ whole genome shotgun (WGS) entry which is preliminary data.</text>
</comment>
<feature type="transmembrane region" description="Helical" evidence="1">
    <location>
        <begin position="58"/>
        <end position="76"/>
    </location>
</feature>
<keyword evidence="1" id="KW-0472">Membrane</keyword>
<feature type="domain" description="Potassium channel" evidence="2">
    <location>
        <begin position="158"/>
        <end position="205"/>
    </location>
</feature>
<dbReference type="AlphaFoldDB" id="A0A8J7MCW4"/>
<dbReference type="InterPro" id="IPR013099">
    <property type="entry name" value="K_chnl_dom"/>
</dbReference>
<proteinExistence type="predicted"/>
<feature type="transmembrane region" description="Helical" evidence="1">
    <location>
        <begin position="32"/>
        <end position="49"/>
    </location>
</feature>
<accession>A0A8J7MCW4</accession>
<evidence type="ECO:0000256" key="1">
    <source>
        <dbReference type="SAM" id="Phobius"/>
    </source>
</evidence>
<feature type="transmembrane region" description="Helical" evidence="1">
    <location>
        <begin position="113"/>
        <end position="136"/>
    </location>
</feature>
<feature type="transmembrane region" description="Helical" evidence="1">
    <location>
        <begin position="191"/>
        <end position="210"/>
    </location>
</feature>
<dbReference type="EMBL" id="JAENIM010000034">
    <property type="protein sequence ID" value="MBK1790806.1"/>
    <property type="molecule type" value="Genomic_DNA"/>
</dbReference>
<feature type="transmembrane region" description="Helical" evidence="1">
    <location>
        <begin position="7"/>
        <end position="26"/>
    </location>
</feature>
<name>A0A8J7MCW4_9BACT</name>
<feature type="transmembrane region" description="Helical" evidence="1">
    <location>
        <begin position="82"/>
        <end position="101"/>
    </location>
</feature>
<sequence>MNNKNSFGRLLAILLIYVFISPMIPANTATEYIIHGCVTGVLLMATLAVQKARKQRSIATMILLPLLAVYWLGHIIDVRFSVESSFLLFIFFYGMVITSFFKQMAKVETINFAVILCAMCIYMLMGLMWGSAYALLQDLVPGSYSGTLIAENGRTDLHIFNYLSFVTLTTLGYGDITPQNPAASSLCQMQAIVGQFFTAILVAWLVGMYGKTTKYGEQSQQEQNNLPSQDS</sequence>
<evidence type="ECO:0000313" key="4">
    <source>
        <dbReference type="Proteomes" id="UP000624703"/>
    </source>
</evidence>
<reference evidence="3" key="1">
    <citation type="submission" date="2021-01" db="EMBL/GenBank/DDBJ databases">
        <title>Modified the classification status of verrucomicrobia.</title>
        <authorList>
            <person name="Feng X."/>
        </authorList>
    </citation>
    <scope>NUCLEOTIDE SEQUENCE</scope>
    <source>
        <strain evidence="3">_KCTC 22039</strain>
    </source>
</reference>
<organism evidence="3 4">
    <name type="scientific">Persicirhabdus sediminis</name>
    <dbReference type="NCBI Taxonomy" id="454144"/>
    <lineage>
        <taxon>Bacteria</taxon>
        <taxon>Pseudomonadati</taxon>
        <taxon>Verrucomicrobiota</taxon>
        <taxon>Verrucomicrobiia</taxon>
        <taxon>Verrucomicrobiales</taxon>
        <taxon>Verrucomicrobiaceae</taxon>
        <taxon>Persicirhabdus</taxon>
    </lineage>
</organism>
<dbReference type="Proteomes" id="UP000624703">
    <property type="component" value="Unassembled WGS sequence"/>
</dbReference>
<evidence type="ECO:0000259" key="2">
    <source>
        <dbReference type="Pfam" id="PF07885"/>
    </source>
</evidence>